<evidence type="ECO:0000313" key="10">
    <source>
        <dbReference type="EMBL" id="PYY25734.1"/>
    </source>
</evidence>
<evidence type="ECO:0000313" key="11">
    <source>
        <dbReference type="Proteomes" id="UP000247459"/>
    </source>
</evidence>
<keyword evidence="2 7" id="KW-0813">Transport</keyword>
<accession>A0A2W0C214</accession>
<evidence type="ECO:0000256" key="1">
    <source>
        <dbReference type="ARBA" id="ARBA00004651"/>
    </source>
</evidence>
<dbReference type="GO" id="GO:0055085">
    <property type="term" value="P:transmembrane transport"/>
    <property type="evidence" value="ECO:0007669"/>
    <property type="project" value="InterPro"/>
</dbReference>
<evidence type="ECO:0000256" key="8">
    <source>
        <dbReference type="SAM" id="MobiDB-lite"/>
    </source>
</evidence>
<sequence length="290" mass="31585">MKSTSPEMSLTKEHTGVAKSKTKRKQSPFTKEWTVTMIWRFIIVAVILVIWEAAVQLKLVNGFLMGSPSAILDAAITMFSSGQLLTDVLATVNATIIGFVAGSLFGSLAGLLMWYSKTVARVLDPFIVALNGIPKIALAPMIIIWFGSGIFSKIVLASVATFIVALLSAYQATHQIDESQINLMKSFGAKKSQIFRKIIIPSSLPWIISAFRINIGLALVSVVGGEFISSDKGLGHMVFVEGNLFNLPAVWVGVFMLMLVAMLLYTCVSYIESRLLPWNDNKNSSNSTSV</sequence>
<comment type="similarity">
    <text evidence="7">Belongs to the binding-protein-dependent transport system permease family.</text>
</comment>
<reference evidence="10 11" key="1">
    <citation type="submission" date="2018-01" db="EMBL/GenBank/DDBJ databases">
        <title>Genome sequence of the PGP bacterium Paenibacillus illinoisensis E3.</title>
        <authorList>
            <person name="Rolli E."/>
            <person name="Marasco R."/>
            <person name="Bessem C."/>
            <person name="Michoud G."/>
            <person name="Gaiarsa S."/>
            <person name="Borin S."/>
            <person name="Daffonchio D."/>
        </authorList>
    </citation>
    <scope>NUCLEOTIDE SEQUENCE [LARGE SCALE GENOMIC DNA]</scope>
    <source>
        <strain evidence="10 11">E3</strain>
    </source>
</reference>
<evidence type="ECO:0000256" key="2">
    <source>
        <dbReference type="ARBA" id="ARBA00022448"/>
    </source>
</evidence>
<feature type="domain" description="ABC transmembrane type-1" evidence="9">
    <location>
        <begin position="84"/>
        <end position="268"/>
    </location>
</feature>
<proteinExistence type="inferred from homology"/>
<evidence type="ECO:0000256" key="5">
    <source>
        <dbReference type="ARBA" id="ARBA00022989"/>
    </source>
</evidence>
<evidence type="ECO:0000256" key="3">
    <source>
        <dbReference type="ARBA" id="ARBA00022475"/>
    </source>
</evidence>
<dbReference type="SUPFAM" id="SSF161098">
    <property type="entry name" value="MetI-like"/>
    <property type="match status" value="1"/>
</dbReference>
<dbReference type="Gene3D" id="1.10.3720.10">
    <property type="entry name" value="MetI-like"/>
    <property type="match status" value="1"/>
</dbReference>
<feature type="transmembrane region" description="Helical" evidence="7">
    <location>
        <begin position="154"/>
        <end position="173"/>
    </location>
</feature>
<keyword evidence="4 7" id="KW-0812">Transmembrane</keyword>
<dbReference type="AlphaFoldDB" id="A0A2W0C214"/>
<organism evidence="10 11">
    <name type="scientific">Paenibacillus illinoisensis</name>
    <dbReference type="NCBI Taxonomy" id="59845"/>
    <lineage>
        <taxon>Bacteria</taxon>
        <taxon>Bacillati</taxon>
        <taxon>Bacillota</taxon>
        <taxon>Bacilli</taxon>
        <taxon>Bacillales</taxon>
        <taxon>Paenibacillaceae</taxon>
        <taxon>Paenibacillus</taxon>
    </lineage>
</organism>
<dbReference type="Pfam" id="PF00528">
    <property type="entry name" value="BPD_transp_1"/>
    <property type="match status" value="1"/>
</dbReference>
<dbReference type="GO" id="GO:0005886">
    <property type="term" value="C:plasma membrane"/>
    <property type="evidence" value="ECO:0007669"/>
    <property type="project" value="UniProtKB-SubCell"/>
</dbReference>
<dbReference type="RefSeq" id="WP_110822731.1">
    <property type="nucleotide sequence ID" value="NZ_PRLG01000032.1"/>
</dbReference>
<protein>
    <submittedName>
        <fullName evidence="10">Binding-protein-dependent transport systems inner membrane component</fullName>
    </submittedName>
</protein>
<feature type="transmembrane region" description="Helical" evidence="7">
    <location>
        <begin position="194"/>
        <end position="224"/>
    </location>
</feature>
<dbReference type="OrthoDB" id="9783295at2"/>
<evidence type="ECO:0000256" key="7">
    <source>
        <dbReference type="RuleBase" id="RU363032"/>
    </source>
</evidence>
<dbReference type="Proteomes" id="UP000247459">
    <property type="component" value="Unassembled WGS sequence"/>
</dbReference>
<keyword evidence="6 7" id="KW-0472">Membrane</keyword>
<comment type="caution">
    <text evidence="10">The sequence shown here is derived from an EMBL/GenBank/DDBJ whole genome shotgun (WGS) entry which is preliminary data.</text>
</comment>
<feature type="transmembrane region" description="Helical" evidence="7">
    <location>
        <begin position="126"/>
        <end position="148"/>
    </location>
</feature>
<dbReference type="InterPro" id="IPR000515">
    <property type="entry name" value="MetI-like"/>
</dbReference>
<keyword evidence="3" id="KW-1003">Cell membrane</keyword>
<comment type="subcellular location">
    <subcellularLocation>
        <location evidence="1 7">Cell membrane</location>
        <topology evidence="1 7">Multi-pass membrane protein</topology>
    </subcellularLocation>
</comment>
<name>A0A2W0C214_9BACL</name>
<feature type="region of interest" description="Disordered" evidence="8">
    <location>
        <begin position="1"/>
        <end position="23"/>
    </location>
</feature>
<dbReference type="CDD" id="cd06261">
    <property type="entry name" value="TM_PBP2"/>
    <property type="match status" value="1"/>
</dbReference>
<dbReference type="EMBL" id="PRLG01000032">
    <property type="protein sequence ID" value="PYY25734.1"/>
    <property type="molecule type" value="Genomic_DNA"/>
</dbReference>
<dbReference type="InterPro" id="IPR035906">
    <property type="entry name" value="MetI-like_sf"/>
</dbReference>
<keyword evidence="5 7" id="KW-1133">Transmembrane helix</keyword>
<dbReference type="PANTHER" id="PTHR30151:SF19">
    <property type="entry name" value="ABC TRANSPORTER PERMEASE"/>
    <property type="match status" value="1"/>
</dbReference>
<dbReference type="PROSITE" id="PS50928">
    <property type="entry name" value="ABC_TM1"/>
    <property type="match status" value="1"/>
</dbReference>
<dbReference type="PANTHER" id="PTHR30151">
    <property type="entry name" value="ALKANE SULFONATE ABC TRANSPORTER-RELATED, MEMBRANE SUBUNIT"/>
    <property type="match status" value="1"/>
</dbReference>
<feature type="transmembrane region" description="Helical" evidence="7">
    <location>
        <begin position="88"/>
        <end position="114"/>
    </location>
</feature>
<evidence type="ECO:0000256" key="4">
    <source>
        <dbReference type="ARBA" id="ARBA00022692"/>
    </source>
</evidence>
<evidence type="ECO:0000256" key="6">
    <source>
        <dbReference type="ARBA" id="ARBA00023136"/>
    </source>
</evidence>
<feature type="transmembrane region" description="Helical" evidence="7">
    <location>
        <begin position="37"/>
        <end position="55"/>
    </location>
</feature>
<evidence type="ECO:0000259" key="9">
    <source>
        <dbReference type="PROSITE" id="PS50928"/>
    </source>
</evidence>
<feature type="transmembrane region" description="Helical" evidence="7">
    <location>
        <begin position="244"/>
        <end position="265"/>
    </location>
</feature>
<gene>
    <name evidence="10" type="ORF">PIL02S_06306</name>
</gene>